<dbReference type="SUPFAM" id="SSF64593">
    <property type="entry name" value="Intermediate filament protein, coiled coil region"/>
    <property type="match status" value="2"/>
</dbReference>
<evidence type="ECO:0000313" key="6">
    <source>
        <dbReference type="Proteomes" id="UP000265040"/>
    </source>
</evidence>
<dbReference type="AlphaFoldDB" id="A0A3Q1J9Z1"/>
<keyword evidence="1" id="KW-0403">Intermediate filament</keyword>
<dbReference type="SMART" id="SM01391">
    <property type="entry name" value="Filament"/>
    <property type="match status" value="1"/>
</dbReference>
<dbReference type="RefSeq" id="XP_026215461.1">
    <property type="nucleotide sequence ID" value="XM_026359676.1"/>
</dbReference>
<dbReference type="GO" id="GO:0005882">
    <property type="term" value="C:intermediate filament"/>
    <property type="evidence" value="ECO:0007669"/>
    <property type="project" value="UniProtKB-KW"/>
</dbReference>
<dbReference type="GO" id="GO:0005198">
    <property type="term" value="F:structural molecule activity"/>
    <property type="evidence" value="ECO:0007669"/>
    <property type="project" value="InterPro"/>
</dbReference>
<dbReference type="PRINTS" id="PR01248">
    <property type="entry name" value="TYPE1KERATIN"/>
</dbReference>
<proteinExistence type="predicted"/>
<evidence type="ECO:0000313" key="5">
    <source>
        <dbReference type="Ensembl" id="ENSATEP00000029740.2"/>
    </source>
</evidence>
<feature type="domain" description="IF rod" evidence="4">
    <location>
        <begin position="74"/>
        <end position="385"/>
    </location>
</feature>
<evidence type="ECO:0000259" key="4">
    <source>
        <dbReference type="PROSITE" id="PS51842"/>
    </source>
</evidence>
<dbReference type="Pfam" id="PF00038">
    <property type="entry name" value="Filament"/>
    <property type="match status" value="1"/>
</dbReference>
<reference evidence="5" key="2">
    <citation type="submission" date="2025-08" db="UniProtKB">
        <authorList>
            <consortium name="Ensembl"/>
        </authorList>
    </citation>
    <scope>IDENTIFICATION</scope>
</reference>
<evidence type="ECO:0000256" key="3">
    <source>
        <dbReference type="SAM" id="Coils"/>
    </source>
</evidence>
<evidence type="ECO:0000256" key="2">
    <source>
        <dbReference type="ARBA" id="ARBA00023054"/>
    </source>
</evidence>
<keyword evidence="6" id="KW-1185">Reference proteome</keyword>
<dbReference type="InParanoid" id="A0A3Q1J9Z1"/>
<dbReference type="PANTHER" id="PTHR23239">
    <property type="entry name" value="INTERMEDIATE FILAMENT"/>
    <property type="match status" value="1"/>
</dbReference>
<dbReference type="Gene3D" id="1.20.5.170">
    <property type="match status" value="1"/>
</dbReference>
<dbReference type="STRING" id="64144.ENSATEP00000029740"/>
<dbReference type="GeneTree" id="ENSGT00940000155258"/>
<dbReference type="PROSITE" id="PS51842">
    <property type="entry name" value="IF_ROD_2"/>
    <property type="match status" value="1"/>
</dbReference>
<dbReference type="Ensembl" id="ENSATET00000030190.3">
    <property type="protein sequence ID" value="ENSATEP00000029740.2"/>
    <property type="gene ID" value="ENSATEG00000020521.3"/>
</dbReference>
<dbReference type="Proteomes" id="UP000265040">
    <property type="component" value="Chromosome 1"/>
</dbReference>
<dbReference type="FunFam" id="1.20.5.170:FF:000002">
    <property type="entry name" value="Type I keratin KA11"/>
    <property type="match status" value="1"/>
</dbReference>
<evidence type="ECO:0000256" key="1">
    <source>
        <dbReference type="ARBA" id="ARBA00022754"/>
    </source>
</evidence>
<protein>
    <recommendedName>
        <fullName evidence="4">IF rod domain-containing protein</fullName>
    </recommendedName>
</protein>
<dbReference type="OMA" id="EQKPHIE"/>
<dbReference type="PANTHER" id="PTHR23239:SF180">
    <property type="entry name" value="KERATIN, TYPE I CYTOSKELETAL 17"/>
    <property type="match status" value="1"/>
</dbReference>
<reference evidence="5" key="3">
    <citation type="submission" date="2025-09" db="UniProtKB">
        <authorList>
            <consortium name="Ensembl"/>
        </authorList>
    </citation>
    <scope>IDENTIFICATION</scope>
</reference>
<dbReference type="Gene3D" id="1.20.5.500">
    <property type="entry name" value="Single helix bin"/>
    <property type="match status" value="1"/>
</dbReference>
<organism evidence="5 6">
    <name type="scientific">Anabas testudineus</name>
    <name type="common">Climbing perch</name>
    <name type="synonym">Anthias testudineus</name>
    <dbReference type="NCBI Taxonomy" id="64144"/>
    <lineage>
        <taxon>Eukaryota</taxon>
        <taxon>Metazoa</taxon>
        <taxon>Chordata</taxon>
        <taxon>Craniata</taxon>
        <taxon>Vertebrata</taxon>
        <taxon>Euteleostomi</taxon>
        <taxon>Actinopterygii</taxon>
        <taxon>Neopterygii</taxon>
        <taxon>Teleostei</taxon>
        <taxon>Neoteleostei</taxon>
        <taxon>Acanthomorphata</taxon>
        <taxon>Anabantaria</taxon>
        <taxon>Anabantiformes</taxon>
        <taxon>Anabantoidei</taxon>
        <taxon>Anabantidae</taxon>
        <taxon>Anabas</taxon>
    </lineage>
</organism>
<dbReference type="InterPro" id="IPR002957">
    <property type="entry name" value="Keratin_I"/>
</dbReference>
<dbReference type="Gene3D" id="1.20.5.1160">
    <property type="entry name" value="Vasodilator-stimulated phosphoprotein"/>
    <property type="match status" value="1"/>
</dbReference>
<name>A0A3Q1J9Z1_ANATE</name>
<keyword evidence="2 3" id="KW-0175">Coiled coil</keyword>
<sequence>MPVSVFRQTSSYSSRSISSVSSSLKSEMQSGGNGQSLVSIVGLNRAPSMYGGSGGYGCRISESVFSSGSLITDEKLTMQNLNDRLSSYLDKVRALESGNRKLELQIREFCEKKASPDSKDFTRYFNTISELRAQITEEFKNHQRIFLQLENAHLAYEDFRTKYEVEMTACMVVEAEVASLRAVRDQMTLNRSELEMQIEDMKEELAKMKRSHEKEMHELRNQQTGSVNVEVDSAESVDLTQVLQEMREQYESLVQKKKQEVEKWFQSKVATLQKQVITQKTEVNTHQKELSDLKNTYHSVEISLQSEQSQTQYMEQSIEEISGRYCARLSQLQVTIILLETELYQLRTSIEQQQAEYNQLLDIKMRLEQEIAEYRRLLGGEYEQKKTVVISQTLQTVEQVEQVEQLEQVEQVEQVEEVEEVEEYKPHIERRVKVITEEIVDGVVVASSVDIKVEDIQ</sequence>
<feature type="coiled-coil region" evidence="3">
    <location>
        <begin position="350"/>
        <end position="377"/>
    </location>
</feature>
<feature type="coiled-coil region" evidence="3">
    <location>
        <begin position="184"/>
        <end position="263"/>
    </location>
</feature>
<dbReference type="InterPro" id="IPR039008">
    <property type="entry name" value="IF_rod_dom"/>
</dbReference>
<accession>A0A3Q1J9Z1</accession>
<reference evidence="5" key="1">
    <citation type="submission" date="2021-04" db="EMBL/GenBank/DDBJ databases">
        <authorList>
            <consortium name="Wellcome Sanger Institute Data Sharing"/>
        </authorList>
    </citation>
    <scope>NUCLEOTIDE SEQUENCE [LARGE SCALE GENOMIC DNA]</scope>
</reference>
<dbReference type="GeneID" id="113161862"/>